<comment type="caution">
    <text evidence="5">The sequence shown here is derived from an EMBL/GenBank/DDBJ whole genome shotgun (WGS) entry which is preliminary data.</text>
</comment>
<feature type="compositionally biased region" description="Low complexity" evidence="1">
    <location>
        <begin position="212"/>
        <end position="222"/>
    </location>
</feature>
<dbReference type="Gene3D" id="2.40.30.170">
    <property type="match status" value="1"/>
</dbReference>
<dbReference type="InterPro" id="IPR058792">
    <property type="entry name" value="Beta-barrel_RND_2"/>
</dbReference>
<dbReference type="Pfam" id="PF25917">
    <property type="entry name" value="BSH_RND"/>
    <property type="match status" value="1"/>
</dbReference>
<dbReference type="Gene3D" id="1.10.287.470">
    <property type="entry name" value="Helix hairpin bin"/>
    <property type="match status" value="2"/>
</dbReference>
<accession>A0ABS7VTU1</accession>
<dbReference type="Gene3D" id="2.40.50.100">
    <property type="match status" value="1"/>
</dbReference>
<feature type="compositionally biased region" description="Basic and acidic residues" evidence="1">
    <location>
        <begin position="28"/>
        <end position="53"/>
    </location>
</feature>
<feature type="compositionally biased region" description="Low complexity" evidence="1">
    <location>
        <begin position="233"/>
        <end position="244"/>
    </location>
</feature>
<feature type="domain" description="CusB-like beta-barrel" evidence="4">
    <location>
        <begin position="311"/>
        <end position="353"/>
    </location>
</feature>
<protein>
    <submittedName>
        <fullName evidence="5">HlyD family secretion protein</fullName>
    </submittedName>
</protein>
<keyword evidence="2" id="KW-0472">Membrane</keyword>
<dbReference type="SUPFAM" id="SSF111369">
    <property type="entry name" value="HlyD-like secretion proteins"/>
    <property type="match status" value="2"/>
</dbReference>
<dbReference type="PANTHER" id="PTHR30386:SF24">
    <property type="entry name" value="MULTIDRUG RESISTANCE EFFLUX PUMP"/>
    <property type="match status" value="1"/>
</dbReference>
<gene>
    <name evidence="5" type="ORF">K9B37_22290</name>
</gene>
<feature type="domain" description="Multidrug resistance protein MdtA-like barrel-sandwich hybrid" evidence="3">
    <location>
        <begin position="111"/>
        <end position="306"/>
    </location>
</feature>
<name>A0ABS7VTU1_9HYPH</name>
<dbReference type="PANTHER" id="PTHR30386">
    <property type="entry name" value="MEMBRANE FUSION SUBUNIT OF EMRAB-TOLC MULTIDRUG EFFLUX PUMP"/>
    <property type="match status" value="1"/>
</dbReference>
<evidence type="ECO:0000313" key="6">
    <source>
        <dbReference type="Proteomes" id="UP000704176"/>
    </source>
</evidence>
<proteinExistence type="predicted"/>
<evidence type="ECO:0000313" key="5">
    <source>
        <dbReference type="EMBL" id="MBZ6078993.1"/>
    </source>
</evidence>
<evidence type="ECO:0000259" key="3">
    <source>
        <dbReference type="Pfam" id="PF25917"/>
    </source>
</evidence>
<evidence type="ECO:0000256" key="2">
    <source>
        <dbReference type="SAM" id="Phobius"/>
    </source>
</evidence>
<sequence>MLDDSPQQVGNPHQDKFAKRANSSKGEPVLRDREAKDGSLNDDVRTDTTDENRASSGKSRTKRLLDILKHNPVAVTFGLIVAVLATLGGYLYWDYARHFESTDDAFVDSRQFSIAPKVSGYLRAVAVTDNQHISGGDLIARIDNRDYRIALEQADAQVTAAEANVQNIDAQITAQQAQISEAQAQIVQAQAALTFAEQEAARYEDLARRGAGSIQQAQQSSSNLRQQGANLERTQAATTAAQRQIDPLKAQRRSAEASLAQAEAQRDQAQLNLSYTTVTAAQAGHIVRLTAAVGQLAQAGTSLAMFVPDEIWVTANFKETQLAFMRPGQPVTMTIDAYPARTIHGRVDSIQPGSGTAFSLLPVENATGNYVKIVQRVPVKLTMDGLPRDVSIGPGMSAVPTVRVLPQPSLFERLTRWM</sequence>
<keyword evidence="2" id="KW-1133">Transmembrane helix</keyword>
<dbReference type="Pfam" id="PF25954">
    <property type="entry name" value="Beta-barrel_RND_2"/>
    <property type="match status" value="1"/>
</dbReference>
<feature type="region of interest" description="Disordered" evidence="1">
    <location>
        <begin position="1"/>
        <end position="60"/>
    </location>
</feature>
<dbReference type="InterPro" id="IPR050739">
    <property type="entry name" value="MFP"/>
</dbReference>
<dbReference type="EMBL" id="JAIRBM010000025">
    <property type="protein sequence ID" value="MBZ6078993.1"/>
    <property type="molecule type" value="Genomic_DNA"/>
</dbReference>
<keyword evidence="6" id="KW-1185">Reference proteome</keyword>
<feature type="compositionally biased region" description="Polar residues" evidence="1">
    <location>
        <begin position="1"/>
        <end position="11"/>
    </location>
</feature>
<dbReference type="InterPro" id="IPR058625">
    <property type="entry name" value="MdtA-like_BSH"/>
</dbReference>
<evidence type="ECO:0000256" key="1">
    <source>
        <dbReference type="SAM" id="MobiDB-lite"/>
    </source>
</evidence>
<keyword evidence="2" id="KW-0812">Transmembrane</keyword>
<dbReference type="RefSeq" id="WP_224315742.1">
    <property type="nucleotide sequence ID" value="NZ_JAIRBM010000025.1"/>
</dbReference>
<feature type="region of interest" description="Disordered" evidence="1">
    <location>
        <begin position="212"/>
        <end position="245"/>
    </location>
</feature>
<evidence type="ECO:0000259" key="4">
    <source>
        <dbReference type="Pfam" id="PF25954"/>
    </source>
</evidence>
<reference evidence="5 6" key="1">
    <citation type="submission" date="2021-09" db="EMBL/GenBank/DDBJ databases">
        <title>The complete genome sequence of a new microorganism.</title>
        <authorList>
            <person name="Zi Z."/>
        </authorList>
    </citation>
    <scope>NUCLEOTIDE SEQUENCE [LARGE SCALE GENOMIC DNA]</scope>
    <source>
        <strain evidence="5 6">WGZ8</strain>
    </source>
</reference>
<organism evidence="5 6">
    <name type="scientific">Microvirga puerhi</name>
    <dbReference type="NCBI Taxonomy" id="2876078"/>
    <lineage>
        <taxon>Bacteria</taxon>
        <taxon>Pseudomonadati</taxon>
        <taxon>Pseudomonadota</taxon>
        <taxon>Alphaproteobacteria</taxon>
        <taxon>Hyphomicrobiales</taxon>
        <taxon>Methylobacteriaceae</taxon>
        <taxon>Microvirga</taxon>
    </lineage>
</organism>
<feature type="transmembrane region" description="Helical" evidence="2">
    <location>
        <begin position="72"/>
        <end position="93"/>
    </location>
</feature>
<dbReference type="Proteomes" id="UP000704176">
    <property type="component" value="Unassembled WGS sequence"/>
</dbReference>